<evidence type="ECO:0000256" key="2">
    <source>
        <dbReference type="ARBA" id="ARBA00023002"/>
    </source>
</evidence>
<keyword evidence="5" id="KW-1185">Reference proteome</keyword>
<dbReference type="GO" id="GO:0016614">
    <property type="term" value="F:oxidoreductase activity, acting on CH-OH group of donors"/>
    <property type="evidence" value="ECO:0007669"/>
    <property type="project" value="UniProtKB-ARBA"/>
</dbReference>
<dbReference type="PRINTS" id="PR00081">
    <property type="entry name" value="GDHRDH"/>
</dbReference>
<accession>A0A4Y8LRK4</accession>
<dbReference type="PRINTS" id="PR00080">
    <property type="entry name" value="SDRFAMILY"/>
</dbReference>
<feature type="region of interest" description="Disordered" evidence="3">
    <location>
        <begin position="1"/>
        <end position="48"/>
    </location>
</feature>
<sequence>MTQTQAQSSSNQASASTQTPQRPGSFPPQHQNQQPGIEKNMNPLPEAESPVYRSAGKLTGKVAIISGGDSGIGRAVSIIYAKEGADVAVVYLNESVDAEETKRQIEAEGRRCLLIPGDIGDPQFCKQAIDKTVSTLGKLDIVVNNAAEQHPQDKLEQITPEQLERTFKTNVFGMFYLSQAAMPHLKSGSTIINTTSITAYRGSPTLLDYSATKGAQVAFTRSLALNVIGQGIRVNAVAPGPIWTPLIPSTFDAQKVAKFGADSPMKRAGQPDELAPAYVYLASEDSSYMAGQVLHVNGGEVVNG</sequence>
<evidence type="ECO:0000313" key="5">
    <source>
        <dbReference type="Proteomes" id="UP000297900"/>
    </source>
</evidence>
<dbReference type="InterPro" id="IPR002347">
    <property type="entry name" value="SDR_fam"/>
</dbReference>
<feature type="compositionally biased region" description="Low complexity" evidence="3">
    <location>
        <begin position="1"/>
        <end position="19"/>
    </location>
</feature>
<comment type="similarity">
    <text evidence="1">Belongs to the short-chain dehydrogenases/reductases (SDR) family.</text>
</comment>
<evidence type="ECO:0000256" key="3">
    <source>
        <dbReference type="SAM" id="MobiDB-lite"/>
    </source>
</evidence>
<comment type="caution">
    <text evidence="4">The sequence shown here is derived from an EMBL/GenBank/DDBJ whole genome shotgun (WGS) entry which is preliminary data.</text>
</comment>
<dbReference type="Proteomes" id="UP000297900">
    <property type="component" value="Unassembled WGS sequence"/>
</dbReference>
<dbReference type="EMBL" id="SOMN01000033">
    <property type="protein sequence ID" value="TFE23530.1"/>
    <property type="molecule type" value="Genomic_DNA"/>
</dbReference>
<dbReference type="PANTHER" id="PTHR48107">
    <property type="entry name" value="NADPH-DEPENDENT ALDEHYDE REDUCTASE-LIKE PROTEIN, CHLOROPLASTIC-RELATED"/>
    <property type="match status" value="1"/>
</dbReference>
<dbReference type="SUPFAM" id="SSF51735">
    <property type="entry name" value="NAD(P)-binding Rossmann-fold domains"/>
    <property type="match status" value="1"/>
</dbReference>
<organism evidence="4 5">
    <name type="scientific">Cohnella luojiensis</name>
    <dbReference type="NCBI Taxonomy" id="652876"/>
    <lineage>
        <taxon>Bacteria</taxon>
        <taxon>Bacillati</taxon>
        <taxon>Bacillota</taxon>
        <taxon>Bacilli</taxon>
        <taxon>Bacillales</taxon>
        <taxon>Paenibacillaceae</taxon>
        <taxon>Cohnella</taxon>
    </lineage>
</organism>
<protein>
    <submittedName>
        <fullName evidence="4">SDR family oxidoreductase</fullName>
    </submittedName>
</protein>
<dbReference type="Pfam" id="PF13561">
    <property type="entry name" value="adh_short_C2"/>
    <property type="match status" value="1"/>
</dbReference>
<keyword evidence="2" id="KW-0560">Oxidoreductase</keyword>
<dbReference type="CDD" id="cd05355">
    <property type="entry name" value="SDR_c1"/>
    <property type="match status" value="1"/>
</dbReference>
<dbReference type="FunFam" id="3.40.50.720:FF:000084">
    <property type="entry name" value="Short-chain dehydrogenase reductase"/>
    <property type="match status" value="1"/>
</dbReference>
<dbReference type="Gene3D" id="3.40.50.720">
    <property type="entry name" value="NAD(P)-binding Rossmann-like Domain"/>
    <property type="match status" value="1"/>
</dbReference>
<reference evidence="4 5" key="1">
    <citation type="submission" date="2019-03" db="EMBL/GenBank/DDBJ databases">
        <title>Cohnella endophytica sp. nov., a novel endophytic bacterium isolated from bark of Sonneratia apetala.</title>
        <authorList>
            <person name="Tuo L."/>
        </authorList>
    </citation>
    <scope>NUCLEOTIDE SEQUENCE [LARGE SCALE GENOMIC DNA]</scope>
    <source>
        <strain evidence="4 5">CCTCC AB 208254</strain>
    </source>
</reference>
<dbReference type="OrthoDB" id="9803333at2"/>
<proteinExistence type="inferred from homology"/>
<dbReference type="NCBIfam" id="NF005214">
    <property type="entry name" value="PRK06701.1"/>
    <property type="match status" value="1"/>
</dbReference>
<dbReference type="AlphaFoldDB" id="A0A4Y8LRK4"/>
<dbReference type="InterPro" id="IPR036291">
    <property type="entry name" value="NAD(P)-bd_dom_sf"/>
</dbReference>
<dbReference type="GO" id="GO:0008206">
    <property type="term" value="P:bile acid metabolic process"/>
    <property type="evidence" value="ECO:0007669"/>
    <property type="project" value="UniProtKB-ARBA"/>
</dbReference>
<dbReference type="RefSeq" id="WP_135153767.1">
    <property type="nucleotide sequence ID" value="NZ_SOMN01000033.1"/>
</dbReference>
<evidence type="ECO:0000256" key="1">
    <source>
        <dbReference type="ARBA" id="ARBA00006484"/>
    </source>
</evidence>
<name>A0A4Y8LRK4_9BACL</name>
<dbReference type="PANTHER" id="PTHR48107:SF16">
    <property type="entry name" value="NADPH-DEPENDENT ALDEHYDE REDUCTASE 1, CHLOROPLASTIC"/>
    <property type="match status" value="1"/>
</dbReference>
<evidence type="ECO:0000313" key="4">
    <source>
        <dbReference type="EMBL" id="TFE23530.1"/>
    </source>
</evidence>
<gene>
    <name evidence="4" type="ORF">E2980_18730</name>
</gene>